<evidence type="ECO:0000313" key="2">
    <source>
        <dbReference type="Proteomes" id="UP001597387"/>
    </source>
</evidence>
<dbReference type="SUPFAM" id="SSF51197">
    <property type="entry name" value="Clavaminate synthase-like"/>
    <property type="match status" value="1"/>
</dbReference>
<keyword evidence="1" id="KW-0560">Oxidoreductase</keyword>
<dbReference type="Pfam" id="PF05721">
    <property type="entry name" value="PhyH"/>
    <property type="match status" value="1"/>
</dbReference>
<reference evidence="2" key="1">
    <citation type="journal article" date="2019" name="Int. J. Syst. Evol. Microbiol.">
        <title>The Global Catalogue of Microorganisms (GCM) 10K type strain sequencing project: providing services to taxonomists for standard genome sequencing and annotation.</title>
        <authorList>
            <consortium name="The Broad Institute Genomics Platform"/>
            <consortium name="The Broad Institute Genome Sequencing Center for Infectious Disease"/>
            <person name="Wu L."/>
            <person name="Ma J."/>
        </authorList>
    </citation>
    <scope>NUCLEOTIDE SEQUENCE [LARGE SCALE GENOMIC DNA]</scope>
    <source>
        <strain evidence="2">KCTC 42217</strain>
    </source>
</reference>
<accession>A0ABW4ZIU5</accession>
<comment type="caution">
    <text evidence="1">The sequence shown here is derived from an EMBL/GenBank/DDBJ whole genome shotgun (WGS) entry which is preliminary data.</text>
</comment>
<sequence length="259" mass="28654">MDNILNPQQIQSFIADGFVRIDNAFSAELASEARTILWKDLPVDPIDNTTWTRPTIWLGMYTQEPFVKAANAPILHKAFDQLVGKGKWNPCMSMGSFPVRFPSAVDPGDTGWHVDASFPGANPTDYFSARINVRSKGRALLMLFLFSDVSERDAPTRILRGSHLDVARLLKPEGEAGLSFMELAAKLQELPKRKEVLATGKAGTVYLCHPFLVHAGQQHRGLQPKFMAQPPLLPKSDFSLEGVGPLSPVEEAIRIALDY</sequence>
<gene>
    <name evidence="1" type="ORF">ACFSJU_06105</name>
</gene>
<dbReference type="RefSeq" id="WP_255898220.1">
    <property type="nucleotide sequence ID" value="NZ_JAFMZO010000001.1"/>
</dbReference>
<evidence type="ECO:0000313" key="1">
    <source>
        <dbReference type="EMBL" id="MFD2161958.1"/>
    </source>
</evidence>
<name>A0ABW4ZIU5_9SPHI</name>
<keyword evidence="2" id="KW-1185">Reference proteome</keyword>
<organism evidence="1 2">
    <name type="scientific">Paradesertivirga mongoliensis</name>
    <dbReference type="NCBI Taxonomy" id="2100740"/>
    <lineage>
        <taxon>Bacteria</taxon>
        <taxon>Pseudomonadati</taxon>
        <taxon>Bacteroidota</taxon>
        <taxon>Sphingobacteriia</taxon>
        <taxon>Sphingobacteriales</taxon>
        <taxon>Sphingobacteriaceae</taxon>
        <taxon>Paradesertivirga</taxon>
    </lineage>
</organism>
<dbReference type="GO" id="GO:0051213">
    <property type="term" value="F:dioxygenase activity"/>
    <property type="evidence" value="ECO:0007669"/>
    <property type="project" value="UniProtKB-KW"/>
</dbReference>
<keyword evidence="1" id="KW-0223">Dioxygenase</keyword>
<dbReference type="InterPro" id="IPR008775">
    <property type="entry name" value="Phytyl_CoA_dOase-like"/>
</dbReference>
<protein>
    <submittedName>
        <fullName evidence="1">Phytanoyl-CoA dioxygenase family protein</fullName>
    </submittedName>
</protein>
<dbReference type="Gene3D" id="2.60.120.620">
    <property type="entry name" value="q2cbj1_9rhob like domain"/>
    <property type="match status" value="1"/>
</dbReference>
<dbReference type="EMBL" id="JBHUHZ010000001">
    <property type="protein sequence ID" value="MFD2161958.1"/>
    <property type="molecule type" value="Genomic_DNA"/>
</dbReference>
<dbReference type="Proteomes" id="UP001597387">
    <property type="component" value="Unassembled WGS sequence"/>
</dbReference>
<proteinExistence type="predicted"/>